<dbReference type="PANTHER" id="PTHR30337:SF0">
    <property type="entry name" value="NUCLEASE SBCCD SUBUNIT D"/>
    <property type="match status" value="1"/>
</dbReference>
<dbReference type="InterPro" id="IPR004593">
    <property type="entry name" value="SbcD"/>
</dbReference>
<evidence type="ECO:0000313" key="10">
    <source>
        <dbReference type="EMBL" id="SFU54011.1"/>
    </source>
</evidence>
<dbReference type="RefSeq" id="WP_068836690.1">
    <property type="nucleotide sequence ID" value="NZ_BMXC01000001.1"/>
</dbReference>
<evidence type="ECO:0000256" key="2">
    <source>
        <dbReference type="ARBA" id="ARBA00011322"/>
    </source>
</evidence>
<evidence type="ECO:0000259" key="9">
    <source>
        <dbReference type="Pfam" id="PF12320"/>
    </source>
</evidence>
<dbReference type="NCBIfam" id="TIGR00619">
    <property type="entry name" value="sbcd"/>
    <property type="match status" value="1"/>
</dbReference>
<keyword evidence="7" id="KW-0235">DNA replication</keyword>
<evidence type="ECO:0000259" key="8">
    <source>
        <dbReference type="Pfam" id="PF00149"/>
    </source>
</evidence>
<keyword evidence="5 7" id="KW-0378">Hydrolase</keyword>
<organism evidence="10 11">
    <name type="scientific">Pontibacter akesuensis</name>
    <dbReference type="NCBI Taxonomy" id="388950"/>
    <lineage>
        <taxon>Bacteria</taxon>
        <taxon>Pseudomonadati</taxon>
        <taxon>Bacteroidota</taxon>
        <taxon>Cytophagia</taxon>
        <taxon>Cytophagales</taxon>
        <taxon>Hymenobacteraceae</taxon>
        <taxon>Pontibacter</taxon>
    </lineage>
</organism>
<evidence type="ECO:0000256" key="5">
    <source>
        <dbReference type="ARBA" id="ARBA00022801"/>
    </source>
</evidence>
<dbReference type="GO" id="GO:0006310">
    <property type="term" value="P:DNA recombination"/>
    <property type="evidence" value="ECO:0007669"/>
    <property type="project" value="UniProtKB-KW"/>
</dbReference>
<evidence type="ECO:0000256" key="3">
    <source>
        <dbReference type="ARBA" id="ARBA00013365"/>
    </source>
</evidence>
<evidence type="ECO:0000256" key="1">
    <source>
        <dbReference type="ARBA" id="ARBA00010555"/>
    </source>
</evidence>
<comment type="subunit">
    <text evidence="2 7">Heterodimer of SbcC and SbcD.</text>
</comment>
<dbReference type="GO" id="GO:0004519">
    <property type="term" value="F:endonuclease activity"/>
    <property type="evidence" value="ECO:0007669"/>
    <property type="project" value="UniProtKB-KW"/>
</dbReference>
<dbReference type="InterPro" id="IPR026843">
    <property type="entry name" value="SbcD_C"/>
</dbReference>
<dbReference type="GO" id="GO:0008408">
    <property type="term" value="F:3'-5' exonuclease activity"/>
    <property type="evidence" value="ECO:0007669"/>
    <property type="project" value="InterPro"/>
</dbReference>
<name>A0A1I7GZX7_9BACT</name>
<reference evidence="11" key="1">
    <citation type="submission" date="2016-10" db="EMBL/GenBank/DDBJ databases">
        <authorList>
            <person name="Varghese N."/>
        </authorList>
    </citation>
    <scope>NUCLEOTIDE SEQUENCE [LARGE SCALE GENOMIC DNA]</scope>
    <source>
        <strain evidence="11">DSM 18820</strain>
    </source>
</reference>
<keyword evidence="6 7" id="KW-0269">Exonuclease</keyword>
<evidence type="ECO:0000256" key="7">
    <source>
        <dbReference type="RuleBase" id="RU363069"/>
    </source>
</evidence>
<dbReference type="Pfam" id="PF00149">
    <property type="entry name" value="Metallophos"/>
    <property type="match status" value="1"/>
</dbReference>
<keyword evidence="7" id="KW-0233">DNA recombination</keyword>
<comment type="similarity">
    <text evidence="1 7">Belongs to the SbcD family.</text>
</comment>
<dbReference type="PANTHER" id="PTHR30337">
    <property type="entry name" value="COMPONENT OF ATP-DEPENDENT DSDNA EXONUCLEASE"/>
    <property type="match status" value="1"/>
</dbReference>
<dbReference type="InterPro" id="IPR004843">
    <property type="entry name" value="Calcineurin-like_PHP"/>
</dbReference>
<keyword evidence="4 7" id="KW-0540">Nuclease</keyword>
<dbReference type="CDD" id="cd00840">
    <property type="entry name" value="MPP_Mre11_N"/>
    <property type="match status" value="1"/>
</dbReference>
<comment type="function">
    <text evidence="7">SbcCD cleaves DNA hairpin structures. These structures can inhibit DNA replication and are intermediates in certain DNA recombination reactions. The complex acts as a 3'-&gt;5' double strand exonuclease that can open hairpins. It also has a 5' single-strand endonuclease activity.</text>
</comment>
<dbReference type="InterPro" id="IPR050535">
    <property type="entry name" value="DNA_Repair-Maintenance_Comp"/>
</dbReference>
<evidence type="ECO:0000313" key="11">
    <source>
        <dbReference type="Proteomes" id="UP000182491"/>
    </source>
</evidence>
<gene>
    <name evidence="7" type="primary">sbcD</name>
    <name evidence="10" type="ORF">SAMN04487941_1392</name>
</gene>
<proteinExistence type="inferred from homology"/>
<dbReference type="Proteomes" id="UP000182491">
    <property type="component" value="Unassembled WGS sequence"/>
</dbReference>
<dbReference type="InterPro" id="IPR029052">
    <property type="entry name" value="Metallo-depent_PP-like"/>
</dbReference>
<dbReference type="STRING" id="388950.GCA_001611675_00488"/>
<keyword evidence="7" id="KW-0255">Endonuclease</keyword>
<evidence type="ECO:0000256" key="6">
    <source>
        <dbReference type="ARBA" id="ARBA00022839"/>
    </source>
</evidence>
<dbReference type="AlphaFoldDB" id="A0A1I7GZX7"/>
<evidence type="ECO:0000256" key="4">
    <source>
        <dbReference type="ARBA" id="ARBA00022722"/>
    </source>
</evidence>
<dbReference type="OrthoDB" id="9773856at2"/>
<accession>A0A1I7GZX7</accession>
<dbReference type="Gene3D" id="3.60.21.10">
    <property type="match status" value="1"/>
</dbReference>
<protein>
    <recommendedName>
        <fullName evidence="3 7">Nuclease SbcCD subunit D</fullName>
    </recommendedName>
</protein>
<dbReference type="InterPro" id="IPR041796">
    <property type="entry name" value="Mre11_N"/>
</dbReference>
<dbReference type="GO" id="GO:0006260">
    <property type="term" value="P:DNA replication"/>
    <property type="evidence" value="ECO:0007669"/>
    <property type="project" value="UniProtKB-KW"/>
</dbReference>
<feature type="domain" description="Calcineurin-like phosphoesterase" evidence="8">
    <location>
        <begin position="1"/>
        <end position="231"/>
    </location>
</feature>
<dbReference type="EMBL" id="FPCA01000001">
    <property type="protein sequence ID" value="SFU54011.1"/>
    <property type="molecule type" value="Genomic_DNA"/>
</dbReference>
<sequence length="410" mass="46444">MRVLHTSDWHLGQRLVNLERTEEHQHFLDWLLQTIVQEQVEVLLMSGDVFDNGAPSNTALKLYYDFLRRVCATCCRHIIITGGNHDSVSTLNAPRELLECFNIYVIGGASQNPLDELIELKNDQGELQLVVCAVPFLRDRDIRLSVPGESFEEREQRIKQGIAAHYAAFVPHIKPHKEKGLPVVAMGHLFAAGGSASESEKEIHVGNLGQIGADQFPQEFDYVALGHLHRPQQVNNRHHIRYSGSPIPLSFSEVKDKKVLFILDFEGGKLANLNEVEIPCCRKLVRFIGSLEKVKQQLAVYDNSAHTLTAWAEIQLELNAPLPDMHQQLEEVLHLKSGELQLLIHRPPLIKSATQTLEQQVQEEVDLHTLREKDVFLKRCESAFPDSDHSELMTTFSELLELMGQQETES</sequence>
<feature type="domain" description="Nuclease SbcCD subunit D C-terminal" evidence="9">
    <location>
        <begin position="281"/>
        <end position="382"/>
    </location>
</feature>
<dbReference type="SUPFAM" id="SSF56300">
    <property type="entry name" value="Metallo-dependent phosphatases"/>
    <property type="match status" value="1"/>
</dbReference>
<dbReference type="Pfam" id="PF12320">
    <property type="entry name" value="SbcD_C"/>
    <property type="match status" value="1"/>
</dbReference>
<keyword evidence="11" id="KW-1185">Reference proteome</keyword>